<dbReference type="NCBIfam" id="NF003591">
    <property type="entry name" value="PRK05254.1-4"/>
    <property type="match status" value="1"/>
</dbReference>
<gene>
    <name evidence="8" type="primary">ung</name>
    <name evidence="10" type="ORF">HNR42_002837</name>
</gene>
<dbReference type="GO" id="GO:0005737">
    <property type="term" value="C:cytoplasm"/>
    <property type="evidence" value="ECO:0007669"/>
    <property type="project" value="UniProtKB-SubCell"/>
</dbReference>
<evidence type="ECO:0000256" key="6">
    <source>
        <dbReference type="ARBA" id="ARBA00022801"/>
    </source>
</evidence>
<dbReference type="Proteomes" id="UP000569951">
    <property type="component" value="Unassembled WGS sequence"/>
</dbReference>
<dbReference type="GO" id="GO:0004844">
    <property type="term" value="F:uracil DNA N-glycosylase activity"/>
    <property type="evidence" value="ECO:0007669"/>
    <property type="project" value="UniProtKB-UniRule"/>
</dbReference>
<evidence type="ECO:0000256" key="5">
    <source>
        <dbReference type="ARBA" id="ARBA00022763"/>
    </source>
</evidence>
<evidence type="ECO:0000313" key="10">
    <source>
        <dbReference type="EMBL" id="MBB6099396.1"/>
    </source>
</evidence>
<comment type="catalytic activity">
    <reaction evidence="1 8">
        <text>Hydrolyzes single-stranded DNA or mismatched double-stranded DNA and polynucleotides, releasing free uracil.</text>
        <dbReference type="EC" id="3.2.2.27"/>
    </reaction>
</comment>
<dbReference type="InterPro" id="IPR005122">
    <property type="entry name" value="Uracil-DNA_glycosylase-like"/>
</dbReference>
<evidence type="ECO:0000256" key="4">
    <source>
        <dbReference type="ARBA" id="ARBA00012030"/>
    </source>
</evidence>
<evidence type="ECO:0000256" key="3">
    <source>
        <dbReference type="ARBA" id="ARBA00008184"/>
    </source>
</evidence>
<dbReference type="SUPFAM" id="SSF52141">
    <property type="entry name" value="Uracil-DNA glycosylase-like"/>
    <property type="match status" value="1"/>
</dbReference>
<dbReference type="GO" id="GO:0097510">
    <property type="term" value="P:base-excision repair, AP site formation via deaminated base removal"/>
    <property type="evidence" value="ECO:0007669"/>
    <property type="project" value="TreeGrafter"/>
</dbReference>
<comment type="caution">
    <text evidence="10">The sequence shown here is derived from an EMBL/GenBank/DDBJ whole genome shotgun (WGS) entry which is preliminary data.</text>
</comment>
<sequence>MNPFPPLPQSWQPALAAEFEQPYMNKLAEFLEAERATHTVFPPLEQTFSALEFTPLDQVEVMILGQDPYHGPGQAHGLAFSVRPGVRVPPSLVNIFRELNADLGVPVPNHGYLEAWARRGVLLLNTVLTVRAAQANSHKGKGWERFTDAVIRAVNERPERVVFVLWGAHAQKKASLIDTSRHAIVQSVHPSPLSASNGFFGSRPFSQVNALLREAGRPEIDWSLPQLDG</sequence>
<protein>
    <recommendedName>
        <fullName evidence="4 8">Uracil-DNA glycosylase</fullName>
        <shortName evidence="8">UDG</shortName>
        <ecNumber evidence="4 8">3.2.2.27</ecNumber>
    </recommendedName>
</protein>
<evidence type="ECO:0000259" key="9">
    <source>
        <dbReference type="SMART" id="SM00986"/>
    </source>
</evidence>
<name>A0A841I2W2_9DEIO</name>
<dbReference type="RefSeq" id="WP_183988152.1">
    <property type="nucleotide sequence ID" value="NZ_JACHHG010000011.1"/>
</dbReference>
<dbReference type="EMBL" id="JACHHG010000011">
    <property type="protein sequence ID" value="MBB6099396.1"/>
    <property type="molecule type" value="Genomic_DNA"/>
</dbReference>
<evidence type="ECO:0000256" key="7">
    <source>
        <dbReference type="ARBA" id="ARBA00023204"/>
    </source>
</evidence>
<dbReference type="PANTHER" id="PTHR11264:SF0">
    <property type="entry name" value="URACIL-DNA GLYCOSYLASE"/>
    <property type="match status" value="1"/>
</dbReference>
<comment type="function">
    <text evidence="2 8">Excises uracil residues from the DNA which can arise as a result of misincorporation of dUMP residues by DNA polymerase or due to deamination of cytosine.</text>
</comment>
<dbReference type="NCBIfam" id="NF003588">
    <property type="entry name" value="PRK05254.1-1"/>
    <property type="match status" value="1"/>
</dbReference>
<proteinExistence type="inferred from homology"/>
<dbReference type="NCBIfam" id="NF003592">
    <property type="entry name" value="PRK05254.1-5"/>
    <property type="match status" value="1"/>
</dbReference>
<organism evidence="10 11">
    <name type="scientific">Deinobacterium chartae</name>
    <dbReference type="NCBI Taxonomy" id="521158"/>
    <lineage>
        <taxon>Bacteria</taxon>
        <taxon>Thermotogati</taxon>
        <taxon>Deinococcota</taxon>
        <taxon>Deinococci</taxon>
        <taxon>Deinococcales</taxon>
        <taxon>Deinococcaceae</taxon>
        <taxon>Deinobacterium</taxon>
    </lineage>
</organism>
<dbReference type="NCBIfam" id="NF003589">
    <property type="entry name" value="PRK05254.1-2"/>
    <property type="match status" value="1"/>
</dbReference>
<evidence type="ECO:0000256" key="2">
    <source>
        <dbReference type="ARBA" id="ARBA00002631"/>
    </source>
</evidence>
<dbReference type="PANTHER" id="PTHR11264">
    <property type="entry name" value="URACIL-DNA GLYCOSYLASE"/>
    <property type="match status" value="1"/>
</dbReference>
<feature type="active site" description="Proton acceptor" evidence="8">
    <location>
        <position position="67"/>
    </location>
</feature>
<dbReference type="InterPro" id="IPR036895">
    <property type="entry name" value="Uracil-DNA_glycosylase-like_sf"/>
</dbReference>
<keyword evidence="11" id="KW-1185">Reference proteome</keyword>
<dbReference type="NCBIfam" id="TIGR00628">
    <property type="entry name" value="ung"/>
    <property type="match status" value="1"/>
</dbReference>
<dbReference type="FunFam" id="3.40.470.10:FF:000001">
    <property type="entry name" value="Uracil-DNA glycosylase"/>
    <property type="match status" value="1"/>
</dbReference>
<dbReference type="SMART" id="SM00987">
    <property type="entry name" value="UreE_C"/>
    <property type="match status" value="1"/>
</dbReference>
<dbReference type="EC" id="3.2.2.27" evidence="4 8"/>
<keyword evidence="8" id="KW-0963">Cytoplasm</keyword>
<comment type="similarity">
    <text evidence="3 8">Belongs to the uracil-DNA glycosylase (UDG) superfamily. UNG family.</text>
</comment>
<keyword evidence="6 8" id="KW-0378">Hydrolase</keyword>
<dbReference type="SMART" id="SM00986">
    <property type="entry name" value="UDG"/>
    <property type="match status" value="1"/>
</dbReference>
<dbReference type="HAMAP" id="MF_00148">
    <property type="entry name" value="UDG"/>
    <property type="match status" value="1"/>
</dbReference>
<accession>A0A841I2W2</accession>
<keyword evidence="5 8" id="KW-0227">DNA damage</keyword>
<dbReference type="CDD" id="cd10027">
    <property type="entry name" value="UDG-F1-like"/>
    <property type="match status" value="1"/>
</dbReference>
<dbReference type="InterPro" id="IPR002043">
    <property type="entry name" value="UDG_fam1"/>
</dbReference>
<comment type="subcellular location">
    <subcellularLocation>
        <location evidence="8">Cytoplasm</location>
    </subcellularLocation>
</comment>
<keyword evidence="7 8" id="KW-0234">DNA repair</keyword>
<dbReference type="Gene3D" id="3.40.470.10">
    <property type="entry name" value="Uracil-DNA glycosylase-like domain"/>
    <property type="match status" value="1"/>
</dbReference>
<dbReference type="AlphaFoldDB" id="A0A841I2W2"/>
<evidence type="ECO:0000256" key="1">
    <source>
        <dbReference type="ARBA" id="ARBA00001400"/>
    </source>
</evidence>
<feature type="domain" description="Uracil-DNA glycosylase-like" evidence="9">
    <location>
        <begin position="52"/>
        <end position="212"/>
    </location>
</feature>
<reference evidence="10 11" key="1">
    <citation type="submission" date="2020-08" db="EMBL/GenBank/DDBJ databases">
        <title>Genomic Encyclopedia of Type Strains, Phase IV (KMG-IV): sequencing the most valuable type-strain genomes for metagenomic binning, comparative biology and taxonomic classification.</title>
        <authorList>
            <person name="Goeker M."/>
        </authorList>
    </citation>
    <scope>NUCLEOTIDE SEQUENCE [LARGE SCALE GENOMIC DNA]</scope>
    <source>
        <strain evidence="10 11">DSM 21458</strain>
    </source>
</reference>
<dbReference type="Pfam" id="PF03167">
    <property type="entry name" value="UDG"/>
    <property type="match status" value="1"/>
</dbReference>
<evidence type="ECO:0000313" key="11">
    <source>
        <dbReference type="Proteomes" id="UP000569951"/>
    </source>
</evidence>
<evidence type="ECO:0000256" key="8">
    <source>
        <dbReference type="HAMAP-Rule" id="MF_00148"/>
    </source>
</evidence>